<accession>A0ABX7FX34</accession>
<dbReference type="RefSeq" id="WP_203357333.1">
    <property type="nucleotide sequence ID" value="NZ_CP069127.1"/>
</dbReference>
<protein>
    <submittedName>
        <fullName evidence="2">DJ-1/PfpI family protein</fullName>
    </submittedName>
</protein>
<dbReference type="Pfam" id="PF01965">
    <property type="entry name" value="DJ-1_PfpI"/>
    <property type="match status" value="1"/>
</dbReference>
<name>A0ABX7FX34_BRECH</name>
<dbReference type="EMBL" id="CP069127">
    <property type="protein sequence ID" value="QRG70360.1"/>
    <property type="molecule type" value="Genomic_DNA"/>
</dbReference>
<dbReference type="InterPro" id="IPR050325">
    <property type="entry name" value="Prot/Nucl_acid_deglycase"/>
</dbReference>
<dbReference type="PANTHER" id="PTHR48094">
    <property type="entry name" value="PROTEIN/NUCLEIC ACID DEGLYCASE DJ-1-RELATED"/>
    <property type="match status" value="1"/>
</dbReference>
<dbReference type="Gene3D" id="3.40.50.880">
    <property type="match status" value="1"/>
</dbReference>
<gene>
    <name evidence="2" type="ORF">JNE38_15340</name>
</gene>
<proteinExistence type="predicted"/>
<dbReference type="Proteomes" id="UP000596248">
    <property type="component" value="Chromosome"/>
</dbReference>
<feature type="domain" description="DJ-1/PfpI" evidence="1">
    <location>
        <begin position="2"/>
        <end position="177"/>
    </location>
</feature>
<dbReference type="InterPro" id="IPR002818">
    <property type="entry name" value="DJ-1/PfpI"/>
</dbReference>
<dbReference type="SUPFAM" id="SSF52317">
    <property type="entry name" value="Class I glutamine amidotransferase-like"/>
    <property type="match status" value="1"/>
</dbReference>
<evidence type="ECO:0000313" key="2">
    <source>
        <dbReference type="EMBL" id="QRG70360.1"/>
    </source>
</evidence>
<keyword evidence="3" id="KW-1185">Reference proteome</keyword>
<evidence type="ECO:0000259" key="1">
    <source>
        <dbReference type="Pfam" id="PF01965"/>
    </source>
</evidence>
<evidence type="ECO:0000313" key="3">
    <source>
        <dbReference type="Proteomes" id="UP000596248"/>
    </source>
</evidence>
<dbReference type="CDD" id="cd03135">
    <property type="entry name" value="GATase1_DJ-1"/>
    <property type="match status" value="1"/>
</dbReference>
<organism evidence="2 3">
    <name type="scientific">Brevibacillus choshinensis</name>
    <dbReference type="NCBI Taxonomy" id="54911"/>
    <lineage>
        <taxon>Bacteria</taxon>
        <taxon>Bacillati</taxon>
        <taxon>Bacillota</taxon>
        <taxon>Bacilli</taxon>
        <taxon>Bacillales</taxon>
        <taxon>Paenibacillaceae</taxon>
        <taxon>Brevibacillus</taxon>
    </lineage>
</organism>
<dbReference type="PANTHER" id="PTHR48094:SF5">
    <property type="entry name" value="PROTEIN DJ-1 HOMOLOG"/>
    <property type="match status" value="1"/>
</dbReference>
<reference evidence="2 3" key="1">
    <citation type="submission" date="2021-01" db="EMBL/GenBank/DDBJ databases">
        <title>Identification of strong promoters based on the transcriptome of Brevibacillus choshinensis.</title>
        <authorList>
            <person name="Yao D."/>
            <person name="Zhang K."/>
            <person name="Wu J."/>
        </authorList>
    </citation>
    <scope>NUCLEOTIDE SEQUENCE [LARGE SCALE GENOMIC DNA]</scope>
    <source>
        <strain evidence="2 3">HPD31-SP3</strain>
    </source>
</reference>
<sequence>MKKVCLLLPNGFEAVEASVFTDVIGWNKDEGDGTTELVTVGTRRELTCTWNFTVIPEKILSEVTVEEFDALALPGGFETAGFYEDAFRPDVLQFIREFDRQGKIIASICVGALPIGKCGALTGRNATTYHLNERKRQIQLAGMGANVLPDQPIVIDRNIITSYNPATAFDVAFTLLEALTTKENTDQVKRLMGFQPAIQKGVEGLV</sequence>
<dbReference type="InterPro" id="IPR029062">
    <property type="entry name" value="Class_I_gatase-like"/>
</dbReference>